<dbReference type="AlphaFoldDB" id="A0A9P0YI63"/>
<dbReference type="OrthoDB" id="1299166at2759"/>
<feature type="domain" description="Helitron helicase-like" evidence="1">
    <location>
        <begin position="2"/>
        <end position="149"/>
    </location>
</feature>
<comment type="caution">
    <text evidence="2">The sequence shown here is derived from an EMBL/GenBank/DDBJ whole genome shotgun (WGS) entry which is preliminary data.</text>
</comment>
<evidence type="ECO:0000313" key="2">
    <source>
        <dbReference type="EMBL" id="CAH9058041.1"/>
    </source>
</evidence>
<dbReference type="PANTHER" id="PTHR10492:SF57">
    <property type="entry name" value="ATP-DEPENDENT DNA HELICASE"/>
    <property type="match status" value="1"/>
</dbReference>
<sequence length="269" mass="31352">MLESERLSFIRRNQTKLRVDKYNNLNRSMADSQCQAFEKGRRIMLPSTFVGSRRYMDQLYFDGMAICGYVGFPDLFITFTCNPMWPEIQRILGPINLRPHDRPDIVSKVFKIKLDELIIDLRKRELFGKVVAYMYTIEFQKRGLPHAHIPIFLHPTVDDIDKIISAEIPNPECDLELYNLVTTHMLHGPCGLADPSSPCMQDGKCNMYYPKQFQNSTTLDEDGYPVYRRRDQGISVEKNNVPLDNRHVVPYNPILLLKYCAHINTEWCN</sequence>
<dbReference type="InterPro" id="IPR025476">
    <property type="entry name" value="Helitron_helicase-like"/>
</dbReference>
<dbReference type="PANTHER" id="PTHR10492">
    <property type="match status" value="1"/>
</dbReference>
<evidence type="ECO:0000259" key="1">
    <source>
        <dbReference type="Pfam" id="PF14214"/>
    </source>
</evidence>
<name>A0A9P0YI63_CUSEU</name>
<dbReference type="Pfam" id="PF14214">
    <property type="entry name" value="Helitron_like_N"/>
    <property type="match status" value="1"/>
</dbReference>
<keyword evidence="3" id="KW-1185">Reference proteome</keyword>
<evidence type="ECO:0000313" key="3">
    <source>
        <dbReference type="Proteomes" id="UP001152484"/>
    </source>
</evidence>
<dbReference type="Proteomes" id="UP001152484">
    <property type="component" value="Unassembled WGS sequence"/>
</dbReference>
<proteinExistence type="predicted"/>
<accession>A0A9P0YI63</accession>
<organism evidence="2 3">
    <name type="scientific">Cuscuta europaea</name>
    <name type="common">European dodder</name>
    <dbReference type="NCBI Taxonomy" id="41803"/>
    <lineage>
        <taxon>Eukaryota</taxon>
        <taxon>Viridiplantae</taxon>
        <taxon>Streptophyta</taxon>
        <taxon>Embryophyta</taxon>
        <taxon>Tracheophyta</taxon>
        <taxon>Spermatophyta</taxon>
        <taxon>Magnoliopsida</taxon>
        <taxon>eudicotyledons</taxon>
        <taxon>Gunneridae</taxon>
        <taxon>Pentapetalae</taxon>
        <taxon>asterids</taxon>
        <taxon>lamiids</taxon>
        <taxon>Solanales</taxon>
        <taxon>Convolvulaceae</taxon>
        <taxon>Cuscuteae</taxon>
        <taxon>Cuscuta</taxon>
        <taxon>Cuscuta subgen. Cuscuta</taxon>
    </lineage>
</organism>
<gene>
    <name evidence="2" type="ORF">CEURO_LOCUS1186</name>
</gene>
<dbReference type="EMBL" id="CAMAPE010000004">
    <property type="protein sequence ID" value="CAH9058041.1"/>
    <property type="molecule type" value="Genomic_DNA"/>
</dbReference>
<reference evidence="2" key="1">
    <citation type="submission" date="2022-07" db="EMBL/GenBank/DDBJ databases">
        <authorList>
            <person name="Macas J."/>
            <person name="Novak P."/>
            <person name="Neumann P."/>
        </authorList>
    </citation>
    <scope>NUCLEOTIDE SEQUENCE</scope>
</reference>
<protein>
    <recommendedName>
        <fullName evidence="1">Helitron helicase-like domain-containing protein</fullName>
    </recommendedName>
</protein>